<protein>
    <submittedName>
        <fullName evidence="2">Uncharacterized protein</fullName>
    </submittedName>
</protein>
<organism evidence="2 3">
    <name type="scientific">Colletotrichum destructivum</name>
    <dbReference type="NCBI Taxonomy" id="34406"/>
    <lineage>
        <taxon>Eukaryota</taxon>
        <taxon>Fungi</taxon>
        <taxon>Dikarya</taxon>
        <taxon>Ascomycota</taxon>
        <taxon>Pezizomycotina</taxon>
        <taxon>Sordariomycetes</taxon>
        <taxon>Hypocreomycetidae</taxon>
        <taxon>Glomerellales</taxon>
        <taxon>Glomerellaceae</taxon>
        <taxon>Colletotrichum</taxon>
        <taxon>Colletotrichum destructivum species complex</taxon>
    </lineage>
</organism>
<sequence length="113" mass="12842">MAEEGVIETRLPDIVVLSVALPHFPLKATAPDKSNRPLSDRAKQTIRRVRTLDIGMFRAALCPRPHLKHQPNVRLAQDVAQERDRTRPPAFFPIDLPSSCRRENHSRAETTDE</sequence>
<feature type="region of interest" description="Disordered" evidence="1">
    <location>
        <begin position="72"/>
        <end position="113"/>
    </location>
</feature>
<evidence type="ECO:0000313" key="2">
    <source>
        <dbReference type="EMBL" id="WQF79534.1"/>
    </source>
</evidence>
<gene>
    <name evidence="2" type="ORF">CDEST_04548</name>
</gene>
<evidence type="ECO:0000256" key="1">
    <source>
        <dbReference type="SAM" id="MobiDB-lite"/>
    </source>
</evidence>
<dbReference type="Proteomes" id="UP001322277">
    <property type="component" value="Chromosome 3"/>
</dbReference>
<feature type="compositionally biased region" description="Basic and acidic residues" evidence="1">
    <location>
        <begin position="100"/>
        <end position="113"/>
    </location>
</feature>
<dbReference type="RefSeq" id="XP_062776758.1">
    <property type="nucleotide sequence ID" value="XM_062920707.1"/>
</dbReference>
<dbReference type="KEGG" id="cdet:87941051"/>
<evidence type="ECO:0000313" key="3">
    <source>
        <dbReference type="Proteomes" id="UP001322277"/>
    </source>
</evidence>
<reference evidence="3" key="1">
    <citation type="journal article" date="2023" name="bioRxiv">
        <title>Complete genome of the Medicago anthracnose fungus, Colletotrichum destructivum, reveals a mini-chromosome-like region within a core chromosome.</title>
        <authorList>
            <person name="Lapalu N."/>
            <person name="Simon A."/>
            <person name="Lu A."/>
            <person name="Plaumann P.-L."/>
            <person name="Amselem J."/>
            <person name="Pigne S."/>
            <person name="Auger A."/>
            <person name="Koch C."/>
            <person name="Dallery J.-F."/>
            <person name="O'Connell R.J."/>
        </authorList>
    </citation>
    <scope>NUCLEOTIDE SEQUENCE [LARGE SCALE GENOMIC DNA]</scope>
    <source>
        <strain evidence="3">CBS 520.97</strain>
    </source>
</reference>
<dbReference type="EMBL" id="CP137307">
    <property type="protein sequence ID" value="WQF79534.1"/>
    <property type="molecule type" value="Genomic_DNA"/>
</dbReference>
<dbReference type="GeneID" id="87941051"/>
<keyword evidence="3" id="KW-1185">Reference proteome</keyword>
<accession>A0AAX4I835</accession>
<dbReference type="AlphaFoldDB" id="A0AAX4I835"/>
<name>A0AAX4I835_9PEZI</name>
<proteinExistence type="predicted"/>